<proteinExistence type="inferred from homology"/>
<dbReference type="GO" id="GO:0005524">
    <property type="term" value="F:ATP binding"/>
    <property type="evidence" value="ECO:0007669"/>
    <property type="project" value="UniProtKB-KW"/>
</dbReference>
<evidence type="ECO:0000256" key="14">
    <source>
        <dbReference type="ARBA" id="ARBA00032597"/>
    </source>
</evidence>
<sequence>MLIKLKIYYLFIGCLCYFIQGAFSQNQKIADSLVSLYNSGNYKGNELELISDILWDETNPDTKLYYSELLISKSEIDSKLEEFLKRGYLYKGYALSSKGNNVEALESFFKSLELNNRLEDVEGIGAVLIAIADTYSVMENKENAATYYSKSIDLFRKINDSIGLGSALLNAGDNYFHFKKYDKALSNFEESGIIFKNIKYNQGIAYNKGNIGMVYTEQGRHKQAKAFLEEAITSLEPLDDNYAISVYLLYLSDIYVEENNFTEAFKTANRSLELASSLGLKDQISDANLKLSKLNEKTGNLKDSYKFYKDHITYRDSVNNIHFVQEMADLRVNFEVSQKQIQVDLLNQQKKNQRIIVFSTLAALLVLIIFAFGLFRRFKYVRRTNKIIELEKERSETLLLNILPEETALELKQNGKVQAKKFDSVSVLFTDFEGFTQYAENLSPEKLVESVDYYFSKFDAIIEKHGLEKIKTIGDAYMCAGGLDNLNSNHAVKIIFAAFEILEFVTQSKINNPNNQTRFNIRIGINTGPVVAGVVGTKKFSYDIWGDSVNVASRMESYSESGKINISEETYQIVKDIFICEYRGEIEIKNRGLQKMYFVTGIRSENKISKLQQNMSL</sequence>
<keyword evidence="9" id="KW-0460">Magnesium</keyword>
<dbReference type="Pfam" id="PF00211">
    <property type="entry name" value="Guanylate_cyc"/>
    <property type="match status" value="1"/>
</dbReference>
<evidence type="ECO:0000256" key="9">
    <source>
        <dbReference type="ARBA" id="ARBA00022842"/>
    </source>
</evidence>
<evidence type="ECO:0000256" key="7">
    <source>
        <dbReference type="ARBA" id="ARBA00022741"/>
    </source>
</evidence>
<dbReference type="PROSITE" id="PS50125">
    <property type="entry name" value="GUANYLATE_CYCLASE_2"/>
    <property type="match status" value="1"/>
</dbReference>
<dbReference type="CDD" id="cd07302">
    <property type="entry name" value="CHD"/>
    <property type="match status" value="1"/>
</dbReference>
<evidence type="ECO:0000256" key="15">
    <source>
        <dbReference type="ARBA" id="ARBA00032637"/>
    </source>
</evidence>
<name>A0A5D0GJ46_9FLAO</name>
<dbReference type="InterPro" id="IPR001054">
    <property type="entry name" value="A/G_cyclase"/>
</dbReference>
<dbReference type="SMART" id="SM00028">
    <property type="entry name" value="TPR"/>
    <property type="match status" value="5"/>
</dbReference>
<keyword evidence="8" id="KW-0067">ATP-binding</keyword>
<keyword evidence="21" id="KW-1185">Reference proteome</keyword>
<evidence type="ECO:0000256" key="3">
    <source>
        <dbReference type="ARBA" id="ARBA00012201"/>
    </source>
</evidence>
<dbReference type="GO" id="GO:0004016">
    <property type="term" value="F:adenylate cyclase activity"/>
    <property type="evidence" value="ECO:0007669"/>
    <property type="project" value="UniProtKB-EC"/>
</dbReference>
<dbReference type="Pfam" id="PF13424">
    <property type="entry name" value="TPR_12"/>
    <property type="match status" value="1"/>
</dbReference>
<dbReference type="GO" id="GO:0035556">
    <property type="term" value="P:intracellular signal transduction"/>
    <property type="evidence" value="ECO:0007669"/>
    <property type="project" value="InterPro"/>
</dbReference>
<dbReference type="EC" id="4.6.1.1" evidence="3"/>
<evidence type="ECO:0000256" key="16">
    <source>
        <dbReference type="ARBA" id="ARBA00064436"/>
    </source>
</evidence>
<dbReference type="GO" id="GO:0006171">
    <property type="term" value="P:cAMP biosynthetic process"/>
    <property type="evidence" value="ECO:0007669"/>
    <property type="project" value="UniProtKB-KW"/>
</dbReference>
<feature type="domain" description="Guanylate cyclase" evidence="19">
    <location>
        <begin position="426"/>
        <end position="556"/>
    </location>
</feature>
<gene>
    <name evidence="20" type="ORF">FVF61_02260</name>
</gene>
<evidence type="ECO:0000256" key="18">
    <source>
        <dbReference type="SAM" id="Phobius"/>
    </source>
</evidence>
<dbReference type="AlphaFoldDB" id="A0A5D0GJ46"/>
<dbReference type="SUPFAM" id="SSF55073">
    <property type="entry name" value="Nucleotide cyclase"/>
    <property type="match status" value="1"/>
</dbReference>
<dbReference type="InterPro" id="IPR011990">
    <property type="entry name" value="TPR-like_helical_dom_sf"/>
</dbReference>
<accession>A0A5D0GJ46</accession>
<dbReference type="GO" id="GO:0046872">
    <property type="term" value="F:metal ion binding"/>
    <property type="evidence" value="ECO:0007669"/>
    <property type="project" value="UniProtKB-KW"/>
</dbReference>
<evidence type="ECO:0000256" key="17">
    <source>
        <dbReference type="RuleBase" id="RU000405"/>
    </source>
</evidence>
<dbReference type="InterPro" id="IPR019734">
    <property type="entry name" value="TPR_rpt"/>
</dbReference>
<comment type="subcellular location">
    <subcellularLocation>
        <location evidence="2">Membrane</location>
    </subcellularLocation>
</comment>
<dbReference type="EMBL" id="VSFC01000012">
    <property type="protein sequence ID" value="TYA58994.1"/>
    <property type="molecule type" value="Genomic_DNA"/>
</dbReference>
<keyword evidence="5 18" id="KW-0812">Transmembrane</keyword>
<keyword evidence="6" id="KW-0479">Metal-binding</keyword>
<keyword evidence="7" id="KW-0547">Nucleotide-binding</keyword>
<dbReference type="PROSITE" id="PS00452">
    <property type="entry name" value="GUANYLATE_CYCLASE_1"/>
    <property type="match status" value="1"/>
</dbReference>
<comment type="subunit">
    <text evidence="16">Homodimer. Can also exist as monomer.</text>
</comment>
<dbReference type="GO" id="GO:0005886">
    <property type="term" value="C:plasma membrane"/>
    <property type="evidence" value="ECO:0007669"/>
    <property type="project" value="UniProtKB-ARBA"/>
</dbReference>
<evidence type="ECO:0000256" key="10">
    <source>
        <dbReference type="ARBA" id="ARBA00022989"/>
    </source>
</evidence>
<keyword evidence="11" id="KW-0115">cAMP biosynthesis</keyword>
<evidence type="ECO:0000256" key="13">
    <source>
        <dbReference type="ARBA" id="ARBA00023239"/>
    </source>
</evidence>
<evidence type="ECO:0000259" key="19">
    <source>
        <dbReference type="PROSITE" id="PS50125"/>
    </source>
</evidence>
<evidence type="ECO:0000313" key="20">
    <source>
        <dbReference type="EMBL" id="TYA58994.1"/>
    </source>
</evidence>
<protein>
    <recommendedName>
        <fullName evidence="4">Adenylate cyclase</fullName>
        <ecNumber evidence="3">4.6.1.1</ecNumber>
    </recommendedName>
    <alternativeName>
        <fullName evidence="14">ATP pyrophosphate-lyase</fullName>
    </alternativeName>
    <alternativeName>
        <fullName evidence="15">Adenylyl cyclase</fullName>
    </alternativeName>
</protein>
<comment type="catalytic activity">
    <reaction evidence="1">
        <text>ATP = 3',5'-cyclic AMP + diphosphate</text>
        <dbReference type="Rhea" id="RHEA:15389"/>
        <dbReference type="ChEBI" id="CHEBI:30616"/>
        <dbReference type="ChEBI" id="CHEBI:33019"/>
        <dbReference type="ChEBI" id="CHEBI:58165"/>
        <dbReference type="EC" id="4.6.1.1"/>
    </reaction>
</comment>
<dbReference type="InterPro" id="IPR018297">
    <property type="entry name" value="A/G_cyclase_CS"/>
</dbReference>
<evidence type="ECO:0000256" key="1">
    <source>
        <dbReference type="ARBA" id="ARBA00001593"/>
    </source>
</evidence>
<dbReference type="SUPFAM" id="SSF48452">
    <property type="entry name" value="TPR-like"/>
    <property type="match status" value="2"/>
</dbReference>
<dbReference type="RefSeq" id="WP_148452813.1">
    <property type="nucleotide sequence ID" value="NZ_VSFC01000012.1"/>
</dbReference>
<comment type="similarity">
    <text evidence="17">Belongs to the adenylyl cyclase class-4/guanylyl cyclase family.</text>
</comment>
<evidence type="ECO:0000313" key="21">
    <source>
        <dbReference type="Proteomes" id="UP000324550"/>
    </source>
</evidence>
<dbReference type="SMART" id="SM00044">
    <property type="entry name" value="CYCc"/>
    <property type="match status" value="1"/>
</dbReference>
<evidence type="ECO:0000256" key="6">
    <source>
        <dbReference type="ARBA" id="ARBA00022723"/>
    </source>
</evidence>
<evidence type="ECO:0000256" key="4">
    <source>
        <dbReference type="ARBA" id="ARBA00021420"/>
    </source>
</evidence>
<dbReference type="PANTHER" id="PTHR11920">
    <property type="entry name" value="GUANYLYL CYCLASE"/>
    <property type="match status" value="1"/>
</dbReference>
<feature type="transmembrane region" description="Helical" evidence="18">
    <location>
        <begin position="355"/>
        <end position="375"/>
    </location>
</feature>
<comment type="caution">
    <text evidence="20">The sequence shown here is derived from an EMBL/GenBank/DDBJ whole genome shotgun (WGS) entry which is preliminary data.</text>
</comment>
<evidence type="ECO:0000256" key="2">
    <source>
        <dbReference type="ARBA" id="ARBA00004370"/>
    </source>
</evidence>
<dbReference type="Proteomes" id="UP000324550">
    <property type="component" value="Unassembled WGS sequence"/>
</dbReference>
<evidence type="ECO:0000256" key="8">
    <source>
        <dbReference type="ARBA" id="ARBA00022840"/>
    </source>
</evidence>
<evidence type="ECO:0000256" key="11">
    <source>
        <dbReference type="ARBA" id="ARBA00022998"/>
    </source>
</evidence>
<keyword evidence="10 18" id="KW-1133">Transmembrane helix</keyword>
<dbReference type="FunFam" id="3.30.70.1230:FF:000033">
    <property type="entry name" value="Adenylate cyclase"/>
    <property type="match status" value="1"/>
</dbReference>
<dbReference type="InterPro" id="IPR029787">
    <property type="entry name" value="Nucleotide_cyclase"/>
</dbReference>
<keyword evidence="12 18" id="KW-0472">Membrane</keyword>
<organism evidence="20 21">
    <name type="scientific">Formosa maritima</name>
    <dbReference type="NCBI Taxonomy" id="2592046"/>
    <lineage>
        <taxon>Bacteria</taxon>
        <taxon>Pseudomonadati</taxon>
        <taxon>Bacteroidota</taxon>
        <taxon>Flavobacteriia</taxon>
        <taxon>Flavobacteriales</taxon>
        <taxon>Flavobacteriaceae</taxon>
        <taxon>Formosa</taxon>
    </lineage>
</organism>
<dbReference type="OrthoDB" id="9806704at2"/>
<dbReference type="Gene3D" id="1.25.40.10">
    <property type="entry name" value="Tetratricopeptide repeat domain"/>
    <property type="match status" value="1"/>
</dbReference>
<evidence type="ECO:0000256" key="5">
    <source>
        <dbReference type="ARBA" id="ARBA00022692"/>
    </source>
</evidence>
<dbReference type="PANTHER" id="PTHR11920:SF335">
    <property type="entry name" value="GUANYLATE CYCLASE"/>
    <property type="match status" value="1"/>
</dbReference>
<evidence type="ECO:0000256" key="12">
    <source>
        <dbReference type="ARBA" id="ARBA00023136"/>
    </source>
</evidence>
<keyword evidence="13 17" id="KW-0456">Lyase</keyword>
<dbReference type="InterPro" id="IPR050401">
    <property type="entry name" value="Cyclic_nucleotide_synthase"/>
</dbReference>
<reference evidence="20 21" key="1">
    <citation type="submission" date="2019-08" db="EMBL/GenBank/DDBJ databases">
        <title>Formosa sediminis sp. nov., isolated from marine sediment.</title>
        <authorList>
            <person name="Cao W.R."/>
        </authorList>
    </citation>
    <scope>NUCLEOTIDE SEQUENCE [LARGE SCALE GENOMIC DNA]</scope>
    <source>
        <strain evidence="20 21">1494</strain>
    </source>
</reference>
<dbReference type="Gene3D" id="3.30.70.1230">
    <property type="entry name" value="Nucleotide cyclase"/>
    <property type="match status" value="1"/>
</dbReference>